<feature type="compositionally biased region" description="Low complexity" evidence="1">
    <location>
        <begin position="112"/>
        <end position="122"/>
    </location>
</feature>
<evidence type="ECO:0000256" key="1">
    <source>
        <dbReference type="SAM" id="MobiDB-lite"/>
    </source>
</evidence>
<reference evidence="3" key="1">
    <citation type="submission" date="2021-01" db="EMBL/GenBank/DDBJ databases">
        <authorList>
            <person name="Corre E."/>
            <person name="Pelletier E."/>
            <person name="Niang G."/>
            <person name="Scheremetjew M."/>
            <person name="Finn R."/>
            <person name="Kale V."/>
            <person name="Holt S."/>
            <person name="Cochrane G."/>
            <person name="Meng A."/>
            <person name="Brown T."/>
            <person name="Cohen L."/>
        </authorList>
    </citation>
    <scope>NUCLEOTIDE SEQUENCE</scope>
    <source>
        <strain evidence="3">10249 10 AB</strain>
    </source>
</reference>
<feature type="compositionally biased region" description="Basic and acidic residues" evidence="1">
    <location>
        <begin position="459"/>
        <end position="487"/>
    </location>
</feature>
<protein>
    <submittedName>
        <fullName evidence="3">Uncharacterized protein</fullName>
    </submittedName>
</protein>
<keyword evidence="2" id="KW-0812">Transmembrane</keyword>
<feature type="compositionally biased region" description="Basic and acidic residues" evidence="1">
    <location>
        <begin position="540"/>
        <end position="549"/>
    </location>
</feature>
<evidence type="ECO:0000313" key="3">
    <source>
        <dbReference type="EMBL" id="CAE0730151.1"/>
    </source>
</evidence>
<organism evidence="3">
    <name type="scientific">Pseudo-nitzschia australis</name>
    <dbReference type="NCBI Taxonomy" id="44445"/>
    <lineage>
        <taxon>Eukaryota</taxon>
        <taxon>Sar</taxon>
        <taxon>Stramenopiles</taxon>
        <taxon>Ochrophyta</taxon>
        <taxon>Bacillariophyta</taxon>
        <taxon>Bacillariophyceae</taxon>
        <taxon>Bacillariophycidae</taxon>
        <taxon>Bacillariales</taxon>
        <taxon>Bacillariaceae</taxon>
        <taxon>Pseudo-nitzschia</taxon>
    </lineage>
</organism>
<sequence>MNATTKRRFATAAITTTEAITTATTKRKNHNATTRQLQFQFELAARKQNHRRFIGNRNRNRNLFYAATDYSITARSSSFFNCHGKMKQCPVDAANARSIAGRQIRLFTTNSTTNNTTTATNSRIRKQKRKKKKLASSTTTRITTKDRLRLSARPSATNPKSGTNDSSFIDDIDINRMMVKSPEEFFERLNSGLDIARTAAQETYASLRNPAIAATSRQPIQISGGASVAGAGNSSAGRNVDRKGIIMDANWWSWNLLFASSPAILIGLYCEFVVKPRMKKLYDEKEKEATGAAREGGETVDGGNKQDGKKSPVKMSAMRQRQEERKCELLEEPQETDTATTNNVLSSMWLGISDFIINSDSDTNGSYFGKMSTLSLESLVSWMLTKLGISEFTINNDSDSDTNNSHFGETLQKLESWVLMQLGSSDFSYFDDMLKLCVQSLVSWLPKPRPLQTATPLPEQDHDRDPGNNHHVEESQTDNDNDKKRSDASAPLPHAKNENALVDHRQQQSEQILQQLEKQQQELNELQSRMQVLKNQIDQQQHEATKDENSSNDDGNASGVAVSRDATSSSIPKETSSATQGNRIEDTEPESLLSFLERTTKAAAMVGTNAGRDSWGVLRSLWQRRDQIHPPLPPNSDNDSDTDIEDDGIPGRVESDTNEAETTRTTTPTVVPTTPSE</sequence>
<keyword evidence="2" id="KW-0472">Membrane</keyword>
<keyword evidence="2" id="KW-1133">Transmembrane helix</keyword>
<feature type="region of interest" description="Disordered" evidence="1">
    <location>
        <begin position="626"/>
        <end position="677"/>
    </location>
</feature>
<dbReference type="EMBL" id="HBIX01035070">
    <property type="protein sequence ID" value="CAE0730151.1"/>
    <property type="molecule type" value="Transcribed_RNA"/>
</dbReference>
<gene>
    <name evidence="3" type="ORF">PAUS00366_LOCUS22937</name>
</gene>
<feature type="region of interest" description="Disordered" evidence="1">
    <location>
        <begin position="536"/>
        <end position="588"/>
    </location>
</feature>
<name>A0A7S4AXG9_9STRA</name>
<feature type="compositionally biased region" description="Polar residues" evidence="1">
    <location>
        <begin position="154"/>
        <end position="167"/>
    </location>
</feature>
<evidence type="ECO:0000256" key="2">
    <source>
        <dbReference type="SAM" id="Phobius"/>
    </source>
</evidence>
<feature type="compositionally biased region" description="Low complexity" evidence="1">
    <location>
        <begin position="663"/>
        <end position="677"/>
    </location>
</feature>
<proteinExistence type="predicted"/>
<feature type="compositionally biased region" description="Basic and acidic residues" evidence="1">
    <location>
        <begin position="320"/>
        <end position="329"/>
    </location>
</feature>
<feature type="compositionally biased region" description="Polar residues" evidence="1">
    <location>
        <begin position="565"/>
        <end position="582"/>
    </location>
</feature>
<feature type="compositionally biased region" description="Basic residues" evidence="1">
    <location>
        <begin position="123"/>
        <end position="134"/>
    </location>
</feature>
<dbReference type="AlphaFoldDB" id="A0A7S4AXG9"/>
<accession>A0A7S4AXG9</accession>
<feature type="region of interest" description="Disordered" evidence="1">
    <location>
        <begin position="112"/>
        <end position="167"/>
    </location>
</feature>
<feature type="compositionally biased region" description="Acidic residues" evidence="1">
    <location>
        <begin position="638"/>
        <end position="648"/>
    </location>
</feature>
<feature type="region of interest" description="Disordered" evidence="1">
    <location>
        <begin position="288"/>
        <end position="337"/>
    </location>
</feature>
<feature type="region of interest" description="Disordered" evidence="1">
    <location>
        <begin position="448"/>
        <end position="494"/>
    </location>
</feature>
<feature type="transmembrane region" description="Helical" evidence="2">
    <location>
        <begin position="251"/>
        <end position="270"/>
    </location>
</feature>